<dbReference type="RefSeq" id="WP_227206413.1">
    <property type="nucleotide sequence ID" value="NZ_JAJCLO010000004.1"/>
</dbReference>
<name>A0ABT5UPH5_EUBLI</name>
<keyword evidence="3" id="KW-1185">Reference proteome</keyword>
<evidence type="ECO:0000313" key="3">
    <source>
        <dbReference type="Proteomes" id="UP001215087"/>
    </source>
</evidence>
<evidence type="ECO:0000256" key="1">
    <source>
        <dbReference type="SAM" id="SignalP"/>
    </source>
</evidence>
<gene>
    <name evidence="2" type="ORF">PTZ04_11375</name>
</gene>
<proteinExistence type="predicted"/>
<feature type="chain" id="PRO_5047491714" evidence="1">
    <location>
        <begin position="25"/>
        <end position="417"/>
    </location>
</feature>
<dbReference type="Proteomes" id="UP001215087">
    <property type="component" value="Unassembled WGS sequence"/>
</dbReference>
<sequence length="417" mass="48383">MKNKKVWRIACLVMAVCMGIICMSGCDSKDISGAQEEKINVTEKGNDESNMRFGSNGGLITAGDGKIYYIMVSDKDYRKGDLMVMNEDGTQEEKICSFSNNERCLNYMDGYLYYVMADGDYDSVVKMKADGSEKTVLFKEKPEEQKLLEYNSYSITQLVVLKNKIITKLTVSLSDDAYWYVFDCESQTNTMINNEVLDLNDGIDGVGFNLDIRNMIFEDEWLYYKKNYYNDDGRIERTEIRKTRYDGTEDTILLEGNRLSLKGKIDNNIIYSEPDYTIDNENELKTTSVKYKIYDMDNQCEQIFYEEKNDVDANREMTSMNIWRDKLYYVLTNTENNTLESIHQVNILKKEDTLVYEFDENCKIFTDPTIDRELGLAYQFVDGWLYTEGYGDANFENQVTYKIKLDGSVVEKVEPVV</sequence>
<comment type="caution">
    <text evidence="2">The sequence shown here is derived from an EMBL/GenBank/DDBJ whole genome shotgun (WGS) entry which is preliminary data.</text>
</comment>
<dbReference type="EMBL" id="JAQSVD010000005">
    <property type="protein sequence ID" value="MDE1470852.1"/>
    <property type="molecule type" value="Genomic_DNA"/>
</dbReference>
<dbReference type="SUPFAM" id="SSF69304">
    <property type="entry name" value="Tricorn protease N-terminal domain"/>
    <property type="match status" value="1"/>
</dbReference>
<keyword evidence="1" id="KW-0732">Signal</keyword>
<organism evidence="2 3">
    <name type="scientific">Eubacterium limosum</name>
    <dbReference type="NCBI Taxonomy" id="1736"/>
    <lineage>
        <taxon>Bacteria</taxon>
        <taxon>Bacillati</taxon>
        <taxon>Bacillota</taxon>
        <taxon>Clostridia</taxon>
        <taxon>Eubacteriales</taxon>
        <taxon>Eubacteriaceae</taxon>
        <taxon>Eubacterium</taxon>
    </lineage>
</organism>
<evidence type="ECO:0000313" key="2">
    <source>
        <dbReference type="EMBL" id="MDE1470852.1"/>
    </source>
</evidence>
<protein>
    <submittedName>
        <fullName evidence="2">DUF5050 domain-containing protein</fullName>
    </submittedName>
</protein>
<accession>A0ABT5UPH5</accession>
<reference evidence="2 3" key="1">
    <citation type="submission" date="2023-02" db="EMBL/GenBank/DDBJ databases">
        <title>Comparative genome analysis of Eubacterium limosum species.</title>
        <authorList>
            <person name="Bak J.E."/>
        </authorList>
    </citation>
    <scope>NUCLEOTIDE SEQUENCE [LARGE SCALE GENOMIC DNA]</scope>
    <source>
        <strain evidence="2 3">KGMB01548</strain>
    </source>
</reference>
<feature type="signal peptide" evidence="1">
    <location>
        <begin position="1"/>
        <end position="24"/>
    </location>
</feature>